<comment type="caution">
    <text evidence="1">The sequence shown here is derived from an EMBL/GenBank/DDBJ whole genome shotgun (WGS) entry which is preliminary data.</text>
</comment>
<evidence type="ECO:0000313" key="1">
    <source>
        <dbReference type="EMBL" id="MPM51019.1"/>
    </source>
</evidence>
<gene>
    <name evidence="1" type="ORF">SDC9_97765</name>
</gene>
<reference evidence="1" key="1">
    <citation type="submission" date="2019-08" db="EMBL/GenBank/DDBJ databases">
        <authorList>
            <person name="Kucharzyk K."/>
            <person name="Murdoch R.W."/>
            <person name="Higgins S."/>
            <person name="Loffler F."/>
        </authorList>
    </citation>
    <scope>NUCLEOTIDE SEQUENCE</scope>
</reference>
<name>A0A645ACV7_9ZZZZ</name>
<sequence>MGLRPFQYAITKPKQALGYRRIGQQKKGKHIDLRVPKIMALITFTAQALGRNVAQAVLPRALQQLIQAKIHAVLQGFVP</sequence>
<organism evidence="1">
    <name type="scientific">bioreactor metagenome</name>
    <dbReference type="NCBI Taxonomy" id="1076179"/>
    <lineage>
        <taxon>unclassified sequences</taxon>
        <taxon>metagenomes</taxon>
        <taxon>ecological metagenomes</taxon>
    </lineage>
</organism>
<proteinExistence type="predicted"/>
<dbReference type="EMBL" id="VSSQ01013225">
    <property type="protein sequence ID" value="MPM51019.1"/>
    <property type="molecule type" value="Genomic_DNA"/>
</dbReference>
<accession>A0A645ACV7</accession>
<protein>
    <submittedName>
        <fullName evidence="1">Uncharacterized protein</fullName>
    </submittedName>
</protein>
<dbReference type="AlphaFoldDB" id="A0A645ACV7"/>